<evidence type="ECO:0000313" key="4">
    <source>
        <dbReference type="Proteomes" id="UP001339962"/>
    </source>
</evidence>
<protein>
    <submittedName>
        <fullName evidence="2">YqzE family protein</fullName>
    </submittedName>
</protein>
<evidence type="ECO:0000313" key="3">
    <source>
        <dbReference type="Proteomes" id="UP001213979"/>
    </source>
</evidence>
<keyword evidence="3" id="KW-1185">Reference proteome</keyword>
<dbReference type="InterPro" id="IPR025622">
    <property type="entry name" value="YqzE"/>
</dbReference>
<dbReference type="RefSeq" id="WP_044744503.1">
    <property type="nucleotide sequence ID" value="NZ_JACIDF010000002.1"/>
</dbReference>
<reference evidence="1 3" key="1">
    <citation type="submission" date="2023-01" db="EMBL/GenBank/DDBJ databases">
        <title>Genome-based reclassification of Anoxybacillus geothermalis as a later heterotypic synonym of Anoxybacillus rupiensis.</title>
        <authorList>
            <person name="Inan Bektas K."/>
            <person name="Canakci S."/>
            <person name="Belduz A.A."/>
            <person name="Guler H.H."/>
        </authorList>
    </citation>
    <scope>NUCLEOTIDE SEQUENCE [LARGE SCALE GENOMIC DNA]</scope>
    <source>
        <strain evidence="1 3">DSM 17127</strain>
    </source>
</reference>
<organism evidence="2 4">
    <name type="scientific">Anoxybacteroides rupiense</name>
    <dbReference type="NCBI Taxonomy" id="311460"/>
    <lineage>
        <taxon>Bacteria</taxon>
        <taxon>Bacillati</taxon>
        <taxon>Bacillota</taxon>
        <taxon>Bacilli</taxon>
        <taxon>Bacillales</taxon>
        <taxon>Anoxybacillaceae</taxon>
        <taxon>Anoxybacteroides</taxon>
    </lineage>
</organism>
<gene>
    <name evidence="2" type="ORF">P9850_02880</name>
    <name evidence="1" type="ORF">PNH38_01580</name>
</gene>
<comment type="caution">
    <text evidence="2">The sequence shown here is derived from an EMBL/GenBank/DDBJ whole genome shotgun (WGS) entry which is preliminary data.</text>
</comment>
<name>A0ABD5ISL6_9BACL</name>
<dbReference type="Pfam" id="PF14038">
    <property type="entry name" value="YqzE"/>
    <property type="match status" value="1"/>
</dbReference>
<accession>A0ABD5ISL6</accession>
<evidence type="ECO:0000313" key="2">
    <source>
        <dbReference type="EMBL" id="MED5050814.1"/>
    </source>
</evidence>
<dbReference type="Proteomes" id="UP001213979">
    <property type="component" value="Unassembled WGS sequence"/>
</dbReference>
<dbReference type="EMBL" id="JAQOTG010000001">
    <property type="protein sequence ID" value="MDE8562568.1"/>
    <property type="molecule type" value="Genomic_DNA"/>
</dbReference>
<sequence length="59" mass="7342">MSANDYVRFVTQQLVRYMDQPKEERKKRREERKQGKEPILYRLFGMIPLSLKLLWRRKS</sequence>
<reference evidence="2 4" key="2">
    <citation type="submission" date="2023-03" db="EMBL/GenBank/DDBJ databases">
        <title>Bacillus Genome Sequencing.</title>
        <authorList>
            <person name="Dunlap C."/>
        </authorList>
    </citation>
    <scope>NUCLEOTIDE SEQUENCE [LARGE SCALE GENOMIC DNA]</scope>
    <source>
        <strain evidence="2 4">NRS-38</strain>
    </source>
</reference>
<dbReference type="AlphaFoldDB" id="A0ABD5ISL6"/>
<dbReference type="Proteomes" id="UP001339962">
    <property type="component" value="Unassembled WGS sequence"/>
</dbReference>
<evidence type="ECO:0000313" key="1">
    <source>
        <dbReference type="EMBL" id="MDE8562568.1"/>
    </source>
</evidence>
<proteinExistence type="predicted"/>
<dbReference type="EMBL" id="JARTLI010000004">
    <property type="protein sequence ID" value="MED5050814.1"/>
    <property type="molecule type" value="Genomic_DNA"/>
</dbReference>